<gene>
    <name evidence="8" type="ORF">B0I27_103277</name>
</gene>
<name>A0A2T0U7B3_9SPHI</name>
<dbReference type="InterPro" id="IPR013527">
    <property type="entry name" value="YicC-like_N"/>
</dbReference>
<dbReference type="GO" id="GO:0016787">
    <property type="term" value="F:hydrolase activity"/>
    <property type="evidence" value="ECO:0007669"/>
    <property type="project" value="UniProtKB-KW"/>
</dbReference>
<dbReference type="AlphaFoldDB" id="A0A2T0U7B3"/>
<evidence type="ECO:0000256" key="1">
    <source>
        <dbReference type="ARBA" id="ARBA00001968"/>
    </source>
</evidence>
<dbReference type="InterPro" id="IPR005229">
    <property type="entry name" value="YicC/YloC-like"/>
</dbReference>
<dbReference type="GO" id="GO:0004521">
    <property type="term" value="F:RNA endonuclease activity"/>
    <property type="evidence" value="ECO:0007669"/>
    <property type="project" value="InterPro"/>
</dbReference>
<dbReference type="Proteomes" id="UP000238034">
    <property type="component" value="Unassembled WGS sequence"/>
</dbReference>
<evidence type="ECO:0000256" key="4">
    <source>
        <dbReference type="ARBA" id="ARBA00022801"/>
    </source>
</evidence>
<evidence type="ECO:0000313" key="8">
    <source>
        <dbReference type="EMBL" id="PRY53805.1"/>
    </source>
</evidence>
<evidence type="ECO:0000313" key="9">
    <source>
        <dbReference type="Proteomes" id="UP000238034"/>
    </source>
</evidence>
<keyword evidence="2" id="KW-0540">Nuclease</keyword>
<evidence type="ECO:0000256" key="2">
    <source>
        <dbReference type="ARBA" id="ARBA00022722"/>
    </source>
</evidence>
<dbReference type="PANTHER" id="PTHR30636:SF3">
    <property type="entry name" value="UPF0701 PROTEIN YICC"/>
    <property type="match status" value="1"/>
</dbReference>
<keyword evidence="4" id="KW-0378">Hydrolase</keyword>
<evidence type="ECO:0000256" key="5">
    <source>
        <dbReference type="ARBA" id="ARBA00035648"/>
    </source>
</evidence>
<keyword evidence="9" id="KW-1185">Reference proteome</keyword>
<dbReference type="Pfam" id="PF08340">
    <property type="entry name" value="YicC-like_C"/>
    <property type="match status" value="1"/>
</dbReference>
<dbReference type="InterPro" id="IPR013551">
    <property type="entry name" value="YicC-like_C"/>
</dbReference>
<comment type="cofactor">
    <cofactor evidence="1">
        <name>a divalent metal cation</name>
        <dbReference type="ChEBI" id="CHEBI:60240"/>
    </cofactor>
</comment>
<dbReference type="EMBL" id="PVTH01000003">
    <property type="protein sequence ID" value="PRY53805.1"/>
    <property type="molecule type" value="Genomic_DNA"/>
</dbReference>
<comment type="caution">
    <text evidence="8">The sequence shown here is derived from an EMBL/GenBank/DDBJ whole genome shotgun (WGS) entry which is preliminary data.</text>
</comment>
<feature type="domain" description="Endoribonuclease YicC-like N-terminal" evidence="6">
    <location>
        <begin position="9"/>
        <end position="161"/>
    </location>
</feature>
<proteinExistence type="inferred from homology"/>
<organism evidence="8 9">
    <name type="scientific">Arcticibacter pallidicorallinus</name>
    <dbReference type="NCBI Taxonomy" id="1259464"/>
    <lineage>
        <taxon>Bacteria</taxon>
        <taxon>Pseudomonadati</taxon>
        <taxon>Bacteroidota</taxon>
        <taxon>Sphingobacteriia</taxon>
        <taxon>Sphingobacteriales</taxon>
        <taxon>Sphingobacteriaceae</taxon>
        <taxon>Arcticibacter</taxon>
    </lineage>
</organism>
<evidence type="ECO:0000259" key="6">
    <source>
        <dbReference type="Pfam" id="PF03755"/>
    </source>
</evidence>
<accession>A0A2T0U7B3</accession>
<evidence type="ECO:0000259" key="7">
    <source>
        <dbReference type="Pfam" id="PF08340"/>
    </source>
</evidence>
<dbReference type="NCBIfam" id="TIGR00255">
    <property type="entry name" value="YicC/YloC family endoribonuclease"/>
    <property type="match status" value="1"/>
</dbReference>
<evidence type="ECO:0000256" key="3">
    <source>
        <dbReference type="ARBA" id="ARBA00022759"/>
    </source>
</evidence>
<dbReference type="PANTHER" id="PTHR30636">
    <property type="entry name" value="UPF0701 PROTEIN YICC"/>
    <property type="match status" value="1"/>
</dbReference>
<sequence length="298" mass="34237">MRLVSLLMIKSMTGYGIASTDFANTKYTVEIKSLNSKFLELALKLPKAFSDKELILRNDCSKQIERGKVNITVTVEYASNEKKAATIDQGLLTLYYNQLKQAATTLNDNGNNLLQLALTFPEVIKYEEDLVSEQEWIQLQQTFAEAMNNFQTFRKDEGRVLLQDLELRIKNILNALKQVEEQDPKRIPAIRERISQLLEEFVGKENTDSNRFEQELIFYIDKLDITEEKIRLRSHCDYFIEALKSNDANGKKLGFISQEIGREINTMGSKANDAQIQQIVVGMKEELEKAKEQLLNVL</sequence>
<dbReference type="Pfam" id="PF03755">
    <property type="entry name" value="YicC-like_N"/>
    <property type="match status" value="1"/>
</dbReference>
<reference evidence="8 9" key="1">
    <citation type="submission" date="2018-03" db="EMBL/GenBank/DDBJ databases">
        <title>Genomic Encyclopedia of Type Strains, Phase III (KMG-III): the genomes of soil and plant-associated and newly described type strains.</title>
        <authorList>
            <person name="Whitman W."/>
        </authorList>
    </citation>
    <scope>NUCLEOTIDE SEQUENCE [LARGE SCALE GENOMIC DNA]</scope>
    <source>
        <strain evidence="8 9">CGMCC 1.9313</strain>
    </source>
</reference>
<protein>
    <submittedName>
        <fullName evidence="8">Uncharacterized protein (TIGR00255 family)</fullName>
    </submittedName>
</protein>
<feature type="domain" description="Endoribonuclease YicC-like C-terminal" evidence="7">
    <location>
        <begin position="179"/>
        <end position="297"/>
    </location>
</feature>
<comment type="similarity">
    <text evidence="5">Belongs to the YicC/YloC family.</text>
</comment>
<keyword evidence="3" id="KW-0255">Endonuclease</keyword>